<dbReference type="AlphaFoldDB" id="A0A8S1P992"/>
<reference evidence="1" key="1">
    <citation type="submission" date="2021-01" db="EMBL/GenBank/DDBJ databases">
        <authorList>
            <consortium name="Genoscope - CEA"/>
            <person name="William W."/>
        </authorList>
    </citation>
    <scope>NUCLEOTIDE SEQUENCE</scope>
</reference>
<protein>
    <submittedName>
        <fullName evidence="1">Uncharacterized protein</fullName>
    </submittedName>
</protein>
<keyword evidence="2" id="KW-1185">Reference proteome</keyword>
<accession>A0A8S1P992</accession>
<dbReference type="Proteomes" id="UP000688137">
    <property type="component" value="Unassembled WGS sequence"/>
</dbReference>
<proteinExistence type="predicted"/>
<comment type="caution">
    <text evidence="1">The sequence shown here is derived from an EMBL/GenBank/DDBJ whole genome shotgun (WGS) entry which is preliminary data.</text>
</comment>
<gene>
    <name evidence="1" type="ORF">PPRIM_AZ9-3.1.T1090167</name>
</gene>
<sequence length="70" mass="8269">MFTIPYCQEYIPLEKLYLMIVLQSDNSKNVNYQLRKLIIKLFKINANVKNLEASFQSNTLTTQLFNKISH</sequence>
<evidence type="ECO:0000313" key="1">
    <source>
        <dbReference type="EMBL" id="CAD8099464.1"/>
    </source>
</evidence>
<dbReference type="EMBL" id="CAJJDM010000112">
    <property type="protein sequence ID" value="CAD8099464.1"/>
    <property type="molecule type" value="Genomic_DNA"/>
</dbReference>
<evidence type="ECO:0000313" key="2">
    <source>
        <dbReference type="Proteomes" id="UP000688137"/>
    </source>
</evidence>
<organism evidence="1 2">
    <name type="scientific">Paramecium primaurelia</name>
    <dbReference type="NCBI Taxonomy" id="5886"/>
    <lineage>
        <taxon>Eukaryota</taxon>
        <taxon>Sar</taxon>
        <taxon>Alveolata</taxon>
        <taxon>Ciliophora</taxon>
        <taxon>Intramacronucleata</taxon>
        <taxon>Oligohymenophorea</taxon>
        <taxon>Peniculida</taxon>
        <taxon>Parameciidae</taxon>
        <taxon>Paramecium</taxon>
    </lineage>
</organism>
<name>A0A8S1P992_PARPR</name>